<comment type="similarity">
    <text evidence="3">Belongs to the gas vesicle GvpF/GvpL family.</text>
</comment>
<gene>
    <name evidence="4" type="ORF">DPM19_18255</name>
</gene>
<dbReference type="RefSeq" id="WP_111869162.1">
    <property type="nucleotide sequence ID" value="NZ_QLYX01000008.1"/>
</dbReference>
<keyword evidence="5" id="KW-1185">Reference proteome</keyword>
<organism evidence="4 5">
    <name type="scientific">Actinomadura craniellae</name>
    <dbReference type="NCBI Taxonomy" id="2231787"/>
    <lineage>
        <taxon>Bacteria</taxon>
        <taxon>Bacillati</taxon>
        <taxon>Actinomycetota</taxon>
        <taxon>Actinomycetes</taxon>
        <taxon>Streptosporangiales</taxon>
        <taxon>Thermomonosporaceae</taxon>
        <taxon>Actinomadura</taxon>
    </lineage>
</organism>
<name>A0A365H3E7_9ACTN</name>
<dbReference type="OrthoDB" id="146444at2"/>
<comment type="subcellular location">
    <subcellularLocation>
        <location evidence="2">Gas vesicle</location>
    </subcellularLocation>
</comment>
<sequence>MTDSGTYLYAIAQETGEALPDGLTGVAGTPVRTIAHAGLAGYVGTVPLAEFGEDALARNLEDLAWLEATARAHHQVVDVVARLAPTAPVRLVTVYAGDGQVRELLERRLAEFSATLDSVAGRQEWGVKVYVDPQTVARPAAGPGTAADRSGAAYLRRRRAGMRDRDDALRRATAHGDRVDAALSAVAVESRRHRAQDPRLSGRDEWMVLNGAYLVDAERGDEFATAVAALRGPEVGIELTGPWAPYSFTVLESEGVPP</sequence>
<dbReference type="EMBL" id="QLYX01000008">
    <property type="protein sequence ID" value="RAY13621.1"/>
    <property type="molecule type" value="Genomic_DNA"/>
</dbReference>
<dbReference type="PANTHER" id="PTHR36852:SF1">
    <property type="entry name" value="PROTEIN GVPL 2"/>
    <property type="match status" value="1"/>
</dbReference>
<evidence type="ECO:0000256" key="3">
    <source>
        <dbReference type="ARBA" id="ARBA00035643"/>
    </source>
</evidence>
<proteinExistence type="inferred from homology"/>
<protein>
    <submittedName>
        <fullName evidence="4">Gas vesicle synthesis GvpLF</fullName>
    </submittedName>
</protein>
<evidence type="ECO:0000313" key="5">
    <source>
        <dbReference type="Proteomes" id="UP000251891"/>
    </source>
</evidence>
<dbReference type="GO" id="GO:0031411">
    <property type="term" value="C:gas vesicle"/>
    <property type="evidence" value="ECO:0007669"/>
    <property type="project" value="UniProtKB-SubCell"/>
</dbReference>
<accession>A0A365H3E7</accession>
<dbReference type="Pfam" id="PF06386">
    <property type="entry name" value="GvpL_GvpF"/>
    <property type="match status" value="1"/>
</dbReference>
<comment type="caution">
    <text evidence="4">The sequence shown here is derived from an EMBL/GenBank/DDBJ whole genome shotgun (WGS) entry which is preliminary data.</text>
</comment>
<dbReference type="GO" id="GO:0031412">
    <property type="term" value="P:gas vesicle organization"/>
    <property type="evidence" value="ECO:0007669"/>
    <property type="project" value="InterPro"/>
</dbReference>
<keyword evidence="1" id="KW-0304">Gas vesicle</keyword>
<dbReference type="PANTHER" id="PTHR36852">
    <property type="entry name" value="PROTEIN GVPL 2"/>
    <property type="match status" value="1"/>
</dbReference>
<dbReference type="InterPro" id="IPR009430">
    <property type="entry name" value="GvpL/GvpF"/>
</dbReference>
<evidence type="ECO:0000313" key="4">
    <source>
        <dbReference type="EMBL" id="RAY13621.1"/>
    </source>
</evidence>
<reference evidence="4 5" key="1">
    <citation type="submission" date="2018-06" db="EMBL/GenBank/DDBJ databases">
        <title>Actinomadura craniellae sp. nov. isolated from marine sponge Craniella sp.</title>
        <authorList>
            <person name="Li L."/>
            <person name="Xu Q.H."/>
            <person name="Lin H.W."/>
            <person name="Lu Y.H."/>
        </authorList>
    </citation>
    <scope>NUCLEOTIDE SEQUENCE [LARGE SCALE GENOMIC DNA]</scope>
    <source>
        <strain evidence="4 5">LHW63021</strain>
    </source>
</reference>
<evidence type="ECO:0000256" key="2">
    <source>
        <dbReference type="ARBA" id="ARBA00035108"/>
    </source>
</evidence>
<dbReference type="Proteomes" id="UP000251891">
    <property type="component" value="Unassembled WGS sequence"/>
</dbReference>
<evidence type="ECO:0000256" key="1">
    <source>
        <dbReference type="ARBA" id="ARBA00022987"/>
    </source>
</evidence>
<dbReference type="AlphaFoldDB" id="A0A365H3E7"/>